<evidence type="ECO:0000313" key="3">
    <source>
        <dbReference type="Proteomes" id="UP000310168"/>
    </source>
</evidence>
<feature type="region of interest" description="Disordered" evidence="1">
    <location>
        <begin position="120"/>
        <end position="155"/>
    </location>
</feature>
<accession>A0ABY2TTE4</accession>
<dbReference type="RefSeq" id="WP_137997392.1">
    <property type="nucleotide sequence ID" value="NZ_SJDU01000021.1"/>
</dbReference>
<feature type="compositionally biased region" description="Basic and acidic residues" evidence="1">
    <location>
        <begin position="120"/>
        <end position="132"/>
    </location>
</feature>
<evidence type="ECO:0000256" key="1">
    <source>
        <dbReference type="SAM" id="MobiDB-lite"/>
    </source>
</evidence>
<reference evidence="2 3" key="1">
    <citation type="journal article" date="2019" name="Anaerobe">
        <title>Brachyspira catarrhinii sp. nov., an anaerobic intestinal spirochaete isolated from vervet monkeys may have been misidentified as Brachyspira aalborgi in previous studies.</title>
        <authorList>
            <person name="Phillips N.D."/>
            <person name="La T."/>
            <person name="Hampson D.J."/>
        </authorList>
    </citation>
    <scope>NUCLEOTIDE SEQUENCE [LARGE SCALE GENOMIC DNA]</scope>
    <source>
        <strain evidence="2 3">Z12</strain>
    </source>
</reference>
<sequence length="155" mass="17820">MSISEEDRSIARFRKKGYILSKNDKIDLARVLEVEEITQKVLINDAEESLKSLQDFNGANSIELKRKINKNSVETSLNMKGENGTVNFNKKEFNNGSVIEEKSIFNKPESIEERRDISKELKEDGYTQRERANMMGCSQPTISRDDKANKNKRKS</sequence>
<protein>
    <recommendedName>
        <fullName evidence="4">Helix-turn-helix domain-containing protein</fullName>
    </recommendedName>
</protein>
<comment type="caution">
    <text evidence="2">The sequence shown here is derived from an EMBL/GenBank/DDBJ whole genome shotgun (WGS) entry which is preliminary data.</text>
</comment>
<evidence type="ECO:0000313" key="2">
    <source>
        <dbReference type="EMBL" id="TKZ36153.1"/>
    </source>
</evidence>
<evidence type="ECO:0008006" key="4">
    <source>
        <dbReference type="Google" id="ProtNLM"/>
    </source>
</evidence>
<gene>
    <name evidence="2" type="ORF">EZH24_01615</name>
</gene>
<proteinExistence type="predicted"/>
<name>A0ABY2TTE4_9SPIR</name>
<organism evidence="2 3">
    <name type="scientific">Brachyspira catarrhinii</name>
    <dbReference type="NCBI Taxonomy" id="2528966"/>
    <lineage>
        <taxon>Bacteria</taxon>
        <taxon>Pseudomonadati</taxon>
        <taxon>Spirochaetota</taxon>
        <taxon>Spirochaetia</taxon>
        <taxon>Brachyspirales</taxon>
        <taxon>Brachyspiraceae</taxon>
        <taxon>Brachyspira</taxon>
    </lineage>
</organism>
<dbReference type="EMBL" id="SJDU01000021">
    <property type="protein sequence ID" value="TKZ36153.1"/>
    <property type="molecule type" value="Genomic_DNA"/>
</dbReference>
<keyword evidence="3" id="KW-1185">Reference proteome</keyword>
<dbReference type="Proteomes" id="UP000310168">
    <property type="component" value="Unassembled WGS sequence"/>
</dbReference>